<dbReference type="EMBL" id="CP000438">
    <property type="protein sequence ID" value="ABJ11112.1"/>
    <property type="molecule type" value="Genomic_DNA"/>
</dbReference>
<accession>A0A0H2ZA72</accession>
<dbReference type="GO" id="GO:0044718">
    <property type="term" value="P:siderophore transmembrane transport"/>
    <property type="evidence" value="ECO:0007669"/>
    <property type="project" value="TreeGrafter"/>
</dbReference>
<evidence type="ECO:0000256" key="11">
    <source>
        <dbReference type="RuleBase" id="RU003357"/>
    </source>
</evidence>
<dbReference type="Gene3D" id="2.40.170.20">
    <property type="entry name" value="TonB-dependent receptor, beta-barrel domain"/>
    <property type="match status" value="1"/>
</dbReference>
<dbReference type="BioCyc" id="PAER208963:G1G74-3324-MONOMER"/>
<dbReference type="InterPro" id="IPR012910">
    <property type="entry name" value="Plug_dom"/>
</dbReference>
<feature type="compositionally biased region" description="Basic and acidic residues" evidence="12">
    <location>
        <begin position="248"/>
        <end position="258"/>
    </location>
</feature>
<protein>
    <submittedName>
        <fullName evidence="16">Putative TonB-dependent receptor</fullName>
    </submittedName>
</protein>
<dbReference type="Gene3D" id="2.170.130.10">
    <property type="entry name" value="TonB-dependent receptor, plug domain"/>
    <property type="match status" value="1"/>
</dbReference>
<dbReference type="PANTHER" id="PTHR30069">
    <property type="entry name" value="TONB-DEPENDENT OUTER MEMBRANE RECEPTOR"/>
    <property type="match status" value="1"/>
</dbReference>
<evidence type="ECO:0000259" key="15">
    <source>
        <dbReference type="Pfam" id="PF07715"/>
    </source>
</evidence>
<dbReference type="PANTHER" id="PTHR30069:SF53">
    <property type="entry name" value="COLICIN I RECEPTOR-RELATED"/>
    <property type="match status" value="1"/>
</dbReference>
<feature type="compositionally biased region" description="Basic and acidic residues" evidence="12">
    <location>
        <begin position="212"/>
        <end position="229"/>
    </location>
</feature>
<dbReference type="Proteomes" id="UP000000653">
    <property type="component" value="Chromosome"/>
</dbReference>
<evidence type="ECO:0000256" key="1">
    <source>
        <dbReference type="ARBA" id="ARBA00004571"/>
    </source>
</evidence>
<feature type="domain" description="TonB-dependent receptor plug" evidence="15">
    <location>
        <begin position="50"/>
        <end position="158"/>
    </location>
</feature>
<dbReference type="CDD" id="cd01347">
    <property type="entry name" value="ligand_gated_channel"/>
    <property type="match status" value="1"/>
</dbReference>
<feature type="signal peptide" evidence="13">
    <location>
        <begin position="1"/>
        <end position="31"/>
    </location>
</feature>
<keyword evidence="16" id="KW-0675">Receptor</keyword>
<organism evidence="16 17">
    <name type="scientific">Pseudomonas aeruginosa (strain UCBPP-PA14)</name>
    <dbReference type="NCBI Taxonomy" id="208963"/>
    <lineage>
        <taxon>Bacteria</taxon>
        <taxon>Pseudomonadati</taxon>
        <taxon>Pseudomonadota</taxon>
        <taxon>Gammaproteobacteria</taxon>
        <taxon>Pseudomonadales</taxon>
        <taxon>Pseudomonadaceae</taxon>
        <taxon>Pseudomonas</taxon>
    </lineage>
</organism>
<keyword evidence="3 10" id="KW-1134">Transmembrane beta strand</keyword>
<gene>
    <name evidence="16" type="primary">cirA</name>
    <name evidence="16" type="ordered locus">PA14_39650</name>
</gene>
<dbReference type="GO" id="GO:0009279">
    <property type="term" value="C:cell outer membrane"/>
    <property type="evidence" value="ECO:0007669"/>
    <property type="project" value="UniProtKB-SubCell"/>
</dbReference>
<name>A0A0H2ZA72_PSEAB</name>
<dbReference type="RefSeq" id="WP_003139815.1">
    <property type="nucleotide sequence ID" value="NC_008463.1"/>
</dbReference>
<comment type="similarity">
    <text evidence="10 11">Belongs to the TonB-dependent receptor family.</text>
</comment>
<evidence type="ECO:0000256" key="3">
    <source>
        <dbReference type="ARBA" id="ARBA00022452"/>
    </source>
</evidence>
<dbReference type="InterPro" id="IPR037066">
    <property type="entry name" value="Plug_dom_sf"/>
</dbReference>
<dbReference type="PROSITE" id="PS52016">
    <property type="entry name" value="TONB_DEPENDENT_REC_3"/>
    <property type="match status" value="1"/>
</dbReference>
<keyword evidence="9 10" id="KW-0998">Cell outer membrane</keyword>
<evidence type="ECO:0000256" key="5">
    <source>
        <dbReference type="ARBA" id="ARBA00022729"/>
    </source>
</evidence>
<dbReference type="GO" id="GO:0015344">
    <property type="term" value="F:siderophore uptake transmembrane transporter activity"/>
    <property type="evidence" value="ECO:0007669"/>
    <property type="project" value="TreeGrafter"/>
</dbReference>
<dbReference type="Pfam" id="PF07715">
    <property type="entry name" value="Plug"/>
    <property type="match status" value="1"/>
</dbReference>
<sequence>MTPHSSPHRLPPLRLARAVPFLYLLPCLALAAPVDLEPTVVSATTTERKLRDAPASVSLIAAEDLRRRPVRDLQEALRGSESLQFNGVGMSRRGISVRGMSSEHTLVLVDGQRISTSSGAIAHSDFDLGWVPVESIERIEVVRGPMSSLYGSEALGGVVNVITRRATDTWTGSGLLDGGVREDGLGGQSHQLGAYLAGPLVPGKLGLALNGESRRQQETPDADERRLSELEGGNADSGGLNLSWTPDDAQRIDLGHQRGRERRWRNSETGGPRSRYYESRDVIERERWSLAHNGQWDWGSSQLRTYRNRLERHNARSDGQPPSNPQRLTDSVVDGHLSVPAFERHLFTLGGEWRKEELEDRSVNTAGDASARHKALFLQDEIAFGPDWSLTLGSRFDKHEAFGWESSPRLYLLHHLSDALTLRAGVGRGYKAPSLKQLSPEYAAVGGGGRFTIYGNPDLKPETNTSYELGADYQGDGWSLKGTVFENDVRDLIQTVCVARCGVRGGEIRNYENVDRARIRGLELSGGVDLPADLRWELNYTYLDARNRTAGQRLGDRSRHLANSQLRWSPNARFSAQLRTEYVGSQVAYSSNVGYALPAYSLWHLELSQKLSENLTLRGGIENLGDQRLADDDTHFTYAEPGRTFHLGLVASF</sequence>
<evidence type="ECO:0000259" key="14">
    <source>
        <dbReference type="Pfam" id="PF00593"/>
    </source>
</evidence>
<keyword evidence="8 10" id="KW-0472">Membrane</keyword>
<evidence type="ECO:0000256" key="10">
    <source>
        <dbReference type="PROSITE-ProRule" id="PRU01360"/>
    </source>
</evidence>
<dbReference type="AlphaFoldDB" id="A0A0H2ZA72"/>
<dbReference type="HOGENOM" id="CLU_008287_18_2_6"/>
<keyword evidence="5 13" id="KW-0732">Signal</keyword>
<evidence type="ECO:0000256" key="4">
    <source>
        <dbReference type="ARBA" id="ARBA00022692"/>
    </source>
</evidence>
<keyword evidence="2 10" id="KW-0813">Transport</keyword>
<evidence type="ECO:0000256" key="7">
    <source>
        <dbReference type="ARBA" id="ARBA00023077"/>
    </source>
</evidence>
<feature type="domain" description="TonB-dependent receptor-like beta-barrel" evidence="14">
    <location>
        <begin position="241"/>
        <end position="624"/>
    </location>
</feature>
<evidence type="ECO:0000313" key="16">
    <source>
        <dbReference type="EMBL" id="ABJ11112.1"/>
    </source>
</evidence>
<dbReference type="InterPro" id="IPR039426">
    <property type="entry name" value="TonB-dep_rcpt-like"/>
</dbReference>
<evidence type="ECO:0000256" key="13">
    <source>
        <dbReference type="SAM" id="SignalP"/>
    </source>
</evidence>
<evidence type="ECO:0000256" key="12">
    <source>
        <dbReference type="SAM" id="MobiDB-lite"/>
    </source>
</evidence>
<dbReference type="SUPFAM" id="SSF56935">
    <property type="entry name" value="Porins"/>
    <property type="match status" value="1"/>
</dbReference>
<evidence type="ECO:0000256" key="9">
    <source>
        <dbReference type="ARBA" id="ARBA00023237"/>
    </source>
</evidence>
<evidence type="ECO:0000256" key="6">
    <source>
        <dbReference type="ARBA" id="ARBA00023065"/>
    </source>
</evidence>
<dbReference type="Pfam" id="PF00593">
    <property type="entry name" value="TonB_dep_Rec_b-barrel"/>
    <property type="match status" value="1"/>
</dbReference>
<feature type="region of interest" description="Disordered" evidence="12">
    <location>
        <begin position="212"/>
        <end position="275"/>
    </location>
</feature>
<feature type="chain" id="PRO_5030007515" evidence="13">
    <location>
        <begin position="32"/>
        <end position="653"/>
    </location>
</feature>
<dbReference type="KEGG" id="pau:PA14_39650"/>
<evidence type="ECO:0000256" key="2">
    <source>
        <dbReference type="ARBA" id="ARBA00022448"/>
    </source>
</evidence>
<proteinExistence type="inferred from homology"/>
<dbReference type="InterPro" id="IPR000531">
    <property type="entry name" value="Beta-barrel_TonB"/>
</dbReference>
<evidence type="ECO:0000256" key="8">
    <source>
        <dbReference type="ARBA" id="ARBA00023136"/>
    </source>
</evidence>
<reference evidence="16 17" key="1">
    <citation type="journal article" date="2006" name="Genome Biol.">
        <title>Genomic analysis reveals that Pseudomonas aeruginosa virulence is combinatorial.</title>
        <authorList>
            <person name="Lee D.G."/>
            <person name="Urbach J.M."/>
            <person name="Wu G."/>
            <person name="Liberati N.T."/>
            <person name="Feinbaum R.L."/>
            <person name="Miyata S."/>
            <person name="Diggins L.T."/>
            <person name="He J."/>
            <person name="Saucier M."/>
            <person name="Deziel E."/>
            <person name="Friedman L."/>
            <person name="Li L."/>
            <person name="Grills G."/>
            <person name="Montgomery K."/>
            <person name="Kucherlapati R."/>
            <person name="Rahme L.G."/>
            <person name="Ausubel F.M."/>
        </authorList>
    </citation>
    <scope>NUCLEOTIDE SEQUENCE [LARGE SCALE GENOMIC DNA]</scope>
    <source>
        <strain evidence="16 17">UCBPP-PA14</strain>
    </source>
</reference>
<dbReference type="InterPro" id="IPR036942">
    <property type="entry name" value="Beta-barrel_TonB_sf"/>
</dbReference>
<comment type="subcellular location">
    <subcellularLocation>
        <location evidence="1 10">Cell outer membrane</location>
        <topology evidence="1 10">Multi-pass membrane protein</topology>
    </subcellularLocation>
</comment>
<evidence type="ECO:0000313" key="17">
    <source>
        <dbReference type="Proteomes" id="UP000000653"/>
    </source>
</evidence>
<keyword evidence="6" id="KW-0406">Ion transport</keyword>
<keyword evidence="7 11" id="KW-0798">TonB box</keyword>
<keyword evidence="4 10" id="KW-0812">Transmembrane</keyword>